<organism evidence="1 2">
    <name type="scientific">Brenthis ino</name>
    <name type="common">lesser marbled fritillary</name>
    <dbReference type="NCBI Taxonomy" id="405034"/>
    <lineage>
        <taxon>Eukaryota</taxon>
        <taxon>Metazoa</taxon>
        <taxon>Ecdysozoa</taxon>
        <taxon>Arthropoda</taxon>
        <taxon>Hexapoda</taxon>
        <taxon>Insecta</taxon>
        <taxon>Pterygota</taxon>
        <taxon>Neoptera</taxon>
        <taxon>Endopterygota</taxon>
        <taxon>Lepidoptera</taxon>
        <taxon>Glossata</taxon>
        <taxon>Ditrysia</taxon>
        <taxon>Papilionoidea</taxon>
        <taxon>Nymphalidae</taxon>
        <taxon>Heliconiinae</taxon>
        <taxon>Argynnini</taxon>
        <taxon>Brenthis</taxon>
    </lineage>
</organism>
<keyword evidence="2" id="KW-1185">Reference proteome</keyword>
<name>A0A8J9V5D9_9NEOP</name>
<protein>
    <submittedName>
        <fullName evidence="1">Uncharacterized protein</fullName>
    </submittedName>
</protein>
<feature type="non-terminal residue" evidence="1">
    <location>
        <position position="117"/>
    </location>
</feature>
<dbReference type="AlphaFoldDB" id="A0A8J9V5D9"/>
<gene>
    <name evidence="1" type="ORF">BINO364_LOCUS11124</name>
</gene>
<sequence>MSFTLILKNCLGRTIVPIFVPDTDHLKQDFSILSNSIENTNNEGLGVEKPESPLPPGAEIIVNQLREIAQKVFADGDEDRNLVKELTPFGIEDTNASFEASPPVVIKEFENLHLHHP</sequence>
<proteinExistence type="predicted"/>
<reference evidence="1" key="1">
    <citation type="submission" date="2021-12" db="EMBL/GenBank/DDBJ databases">
        <authorList>
            <person name="Martin H S."/>
        </authorList>
    </citation>
    <scope>NUCLEOTIDE SEQUENCE</scope>
</reference>
<dbReference type="OrthoDB" id="7447526at2759"/>
<evidence type="ECO:0000313" key="2">
    <source>
        <dbReference type="Proteomes" id="UP000838878"/>
    </source>
</evidence>
<dbReference type="EMBL" id="OV170225">
    <property type="protein sequence ID" value="CAH0725552.1"/>
    <property type="molecule type" value="Genomic_DNA"/>
</dbReference>
<dbReference type="Proteomes" id="UP000838878">
    <property type="component" value="Chromosome 5"/>
</dbReference>
<accession>A0A8J9V5D9</accession>
<evidence type="ECO:0000313" key="1">
    <source>
        <dbReference type="EMBL" id="CAH0725552.1"/>
    </source>
</evidence>